<dbReference type="Pfam" id="PF04784">
    <property type="entry name" value="DUF547"/>
    <property type="match status" value="1"/>
</dbReference>
<evidence type="ECO:0000313" key="4">
    <source>
        <dbReference type="Proteomes" id="UP000734854"/>
    </source>
</evidence>
<feature type="domain" description="DUF547" evidence="1">
    <location>
        <begin position="317"/>
        <end position="400"/>
    </location>
</feature>
<reference evidence="3 4" key="1">
    <citation type="submission" date="2020-08" db="EMBL/GenBank/DDBJ databases">
        <title>Plant Genome Project.</title>
        <authorList>
            <person name="Zhang R.-G."/>
        </authorList>
    </citation>
    <scope>NUCLEOTIDE SEQUENCE [LARGE SCALE GENOMIC DNA]</scope>
    <source>
        <tissue evidence="3">Rhizome</tissue>
    </source>
</reference>
<dbReference type="InterPro" id="IPR006869">
    <property type="entry name" value="DUF547"/>
</dbReference>
<dbReference type="Proteomes" id="UP000734854">
    <property type="component" value="Unassembled WGS sequence"/>
</dbReference>
<dbReference type="PANTHER" id="PTHR23054">
    <property type="entry name" value="TERNARY COMPLEX FACTOR MIP1, LEUCINE-ZIPPER-RELATED"/>
    <property type="match status" value="1"/>
</dbReference>
<dbReference type="Pfam" id="PF14389">
    <property type="entry name" value="Lzipper-MIP1"/>
    <property type="match status" value="1"/>
</dbReference>
<name>A0A8J5FVX2_ZINOF</name>
<evidence type="ECO:0000313" key="3">
    <source>
        <dbReference type="EMBL" id="KAG6491751.1"/>
    </source>
</evidence>
<dbReference type="PANTHER" id="PTHR23054:SF53">
    <property type="entry name" value="OS06G0704100 PROTEIN"/>
    <property type="match status" value="1"/>
</dbReference>
<protein>
    <submittedName>
        <fullName evidence="3">Uncharacterized protein</fullName>
    </submittedName>
</protein>
<organism evidence="3 4">
    <name type="scientific">Zingiber officinale</name>
    <name type="common">Ginger</name>
    <name type="synonym">Amomum zingiber</name>
    <dbReference type="NCBI Taxonomy" id="94328"/>
    <lineage>
        <taxon>Eukaryota</taxon>
        <taxon>Viridiplantae</taxon>
        <taxon>Streptophyta</taxon>
        <taxon>Embryophyta</taxon>
        <taxon>Tracheophyta</taxon>
        <taxon>Spermatophyta</taxon>
        <taxon>Magnoliopsida</taxon>
        <taxon>Liliopsida</taxon>
        <taxon>Zingiberales</taxon>
        <taxon>Zingiberaceae</taxon>
        <taxon>Zingiber</taxon>
    </lineage>
</organism>
<dbReference type="InterPro" id="IPR025757">
    <property type="entry name" value="MIP1_Leuzipper"/>
</dbReference>
<proteinExistence type="predicted"/>
<dbReference type="AlphaFoldDB" id="A0A8J5FVX2"/>
<accession>A0A8J5FVX2</accession>
<keyword evidence="4" id="KW-1185">Reference proteome</keyword>
<gene>
    <name evidence="3" type="ORF">ZIOFF_046689</name>
</gene>
<feature type="domain" description="Ternary complex factor MIP1 leucine-zipper" evidence="2">
    <location>
        <begin position="40"/>
        <end position="112"/>
    </location>
</feature>
<dbReference type="EMBL" id="JACMSC010000013">
    <property type="protein sequence ID" value="KAG6491751.1"/>
    <property type="molecule type" value="Genomic_DNA"/>
</dbReference>
<sequence>MAPVQGSVGPGFQLWREENSYVSGVEIALFTRRLKSRNCKMDVHTLQQVLQEEMELHVILENALEHAAVTLSDLSYLPNEAQDLLSNTPSLEMTISRLEEEMTSLHFQLIQERNERRLTEYQLKQLPAQPSKFAPAKNAANDTSSMFDQEEKLPEKEFCQVVPTEIFRKQIPIKDLWNHPNQLAKEIVRCMKNIFISLADVSTVSSRMSSDIVRLPSSPADNFSISSHCSISESSISSWVDSPQIGQQYNKDILATGSIFDPYIAMENCVGLNNLHQIWTIHFFVTNCVFITLSWIRGQVIEHVSLIEQLAEENPVHLTGNEKLALWINLYNALIMHAAYTVGGHSFSAASIEYGTLKMKPPVHRHQTALLLALHKLKLSEEQKKFSIETFEPLVAFALNWILSFEA</sequence>
<evidence type="ECO:0000259" key="2">
    <source>
        <dbReference type="Pfam" id="PF14389"/>
    </source>
</evidence>
<evidence type="ECO:0000259" key="1">
    <source>
        <dbReference type="Pfam" id="PF04784"/>
    </source>
</evidence>
<comment type="caution">
    <text evidence="3">The sequence shown here is derived from an EMBL/GenBank/DDBJ whole genome shotgun (WGS) entry which is preliminary data.</text>
</comment>